<dbReference type="InterPro" id="IPR022764">
    <property type="entry name" value="Peptidase_S54_rhomboid_dom"/>
</dbReference>
<evidence type="ECO:0000256" key="10">
    <source>
        <dbReference type="RuleBase" id="RU362115"/>
    </source>
</evidence>
<dbReference type="EnsemblPlants" id="Pp3c5_3090V3.3">
    <property type="protein sequence ID" value="Pp3c5_3090V3.3"/>
    <property type="gene ID" value="Pp3c5_3090"/>
</dbReference>
<feature type="transmembrane region" description="Helical" evidence="10">
    <location>
        <begin position="127"/>
        <end position="145"/>
    </location>
</feature>
<accession>A0A7I4E260</accession>
<dbReference type="GO" id="GO:0006508">
    <property type="term" value="P:proteolysis"/>
    <property type="evidence" value="ECO:0007669"/>
    <property type="project" value="UniProtKB-KW"/>
</dbReference>
<dbReference type="InParanoid" id="A0A7I4E260"/>
<comment type="function">
    <text evidence="10">Serine protease involved in intramembrane proteolysis.</text>
</comment>
<gene>
    <name evidence="13" type="primary">LOC112282045</name>
</gene>
<feature type="transmembrane region" description="Helical" evidence="10">
    <location>
        <begin position="421"/>
        <end position="440"/>
    </location>
</feature>
<reference evidence="13 14" key="2">
    <citation type="journal article" date="2018" name="Plant J.">
        <title>The Physcomitrella patens chromosome-scale assembly reveals moss genome structure and evolution.</title>
        <authorList>
            <person name="Lang D."/>
            <person name="Ullrich K.K."/>
            <person name="Murat F."/>
            <person name="Fuchs J."/>
            <person name="Jenkins J."/>
            <person name="Haas F.B."/>
            <person name="Piednoel M."/>
            <person name="Gundlach H."/>
            <person name="Van Bel M."/>
            <person name="Meyberg R."/>
            <person name="Vives C."/>
            <person name="Morata J."/>
            <person name="Symeonidi A."/>
            <person name="Hiss M."/>
            <person name="Muchero W."/>
            <person name="Kamisugi Y."/>
            <person name="Saleh O."/>
            <person name="Blanc G."/>
            <person name="Decker E.L."/>
            <person name="van Gessel N."/>
            <person name="Grimwood J."/>
            <person name="Hayes R.D."/>
            <person name="Graham S.W."/>
            <person name="Gunter L.E."/>
            <person name="McDaniel S.F."/>
            <person name="Hoernstein S.N.W."/>
            <person name="Larsson A."/>
            <person name="Li F.W."/>
            <person name="Perroud P.F."/>
            <person name="Phillips J."/>
            <person name="Ranjan P."/>
            <person name="Rokshar D.S."/>
            <person name="Rothfels C.J."/>
            <person name="Schneider L."/>
            <person name="Shu S."/>
            <person name="Stevenson D.W."/>
            <person name="Thummler F."/>
            <person name="Tillich M."/>
            <person name="Villarreal Aguilar J.C."/>
            <person name="Widiez T."/>
            <person name="Wong G.K."/>
            <person name="Wymore A."/>
            <person name="Zhang Y."/>
            <person name="Zimmer A.D."/>
            <person name="Quatrano R.S."/>
            <person name="Mayer K.F.X."/>
            <person name="Goodstein D."/>
            <person name="Casacuberta J.M."/>
            <person name="Vandepoele K."/>
            <person name="Reski R."/>
            <person name="Cuming A.C."/>
            <person name="Tuskan G.A."/>
            <person name="Maumus F."/>
            <person name="Salse J."/>
            <person name="Schmutz J."/>
            <person name="Rensing S.A."/>
        </authorList>
    </citation>
    <scope>NUCLEOTIDE SEQUENCE [LARGE SCALE GENOMIC DNA]</scope>
    <source>
        <strain evidence="13 14">cv. Gransden 2004</strain>
    </source>
</reference>
<keyword evidence="6 10" id="KW-0378">Hydrolase</keyword>
<comment type="caution">
    <text evidence="10">Lacks conserved residue(s) required for the propagation of feature annotation.</text>
</comment>
<evidence type="ECO:0000256" key="4">
    <source>
        <dbReference type="ARBA" id="ARBA00022670"/>
    </source>
</evidence>
<feature type="transmembrane region" description="Helical" evidence="10">
    <location>
        <begin position="211"/>
        <end position="232"/>
    </location>
</feature>
<evidence type="ECO:0000256" key="6">
    <source>
        <dbReference type="ARBA" id="ARBA00022801"/>
    </source>
</evidence>
<protein>
    <recommendedName>
        <fullName evidence="10">RHOMBOID-like protein</fullName>
        <ecNumber evidence="10">3.4.21.105</ecNumber>
    </recommendedName>
</protein>
<reference evidence="13 14" key="1">
    <citation type="journal article" date="2008" name="Science">
        <title>The Physcomitrella genome reveals evolutionary insights into the conquest of land by plants.</title>
        <authorList>
            <person name="Rensing S."/>
            <person name="Lang D."/>
            <person name="Zimmer A."/>
            <person name="Terry A."/>
            <person name="Salamov A."/>
            <person name="Shapiro H."/>
            <person name="Nishiyama T."/>
            <person name="Perroud P.-F."/>
            <person name="Lindquist E."/>
            <person name="Kamisugi Y."/>
            <person name="Tanahashi T."/>
            <person name="Sakakibara K."/>
            <person name="Fujita T."/>
            <person name="Oishi K."/>
            <person name="Shin-I T."/>
            <person name="Kuroki Y."/>
            <person name="Toyoda A."/>
            <person name="Suzuki Y."/>
            <person name="Hashimoto A."/>
            <person name="Yamaguchi K."/>
            <person name="Sugano A."/>
            <person name="Kohara Y."/>
            <person name="Fujiyama A."/>
            <person name="Anterola A."/>
            <person name="Aoki S."/>
            <person name="Ashton N."/>
            <person name="Barbazuk W.B."/>
            <person name="Barker E."/>
            <person name="Bennetzen J."/>
            <person name="Bezanilla M."/>
            <person name="Blankenship R."/>
            <person name="Cho S.H."/>
            <person name="Dutcher S."/>
            <person name="Estelle M."/>
            <person name="Fawcett J.A."/>
            <person name="Gundlach H."/>
            <person name="Hanada K."/>
            <person name="Heyl A."/>
            <person name="Hicks K.A."/>
            <person name="Hugh J."/>
            <person name="Lohr M."/>
            <person name="Mayer K."/>
            <person name="Melkozernov A."/>
            <person name="Murata T."/>
            <person name="Nelson D."/>
            <person name="Pils B."/>
            <person name="Prigge M."/>
            <person name="Reiss B."/>
            <person name="Renner T."/>
            <person name="Rombauts S."/>
            <person name="Rushton P."/>
            <person name="Sanderfoot A."/>
            <person name="Schween G."/>
            <person name="Shiu S.-H."/>
            <person name="Stueber K."/>
            <person name="Theodoulou F.L."/>
            <person name="Tu H."/>
            <person name="Van de Peer Y."/>
            <person name="Verrier P.J."/>
            <person name="Waters E."/>
            <person name="Wood A."/>
            <person name="Yang L."/>
            <person name="Cove D."/>
            <person name="Cuming A."/>
            <person name="Hasebe M."/>
            <person name="Lucas S."/>
            <person name="Mishler D.B."/>
            <person name="Reski R."/>
            <person name="Grigoriev I."/>
            <person name="Quatrano R.S."/>
            <person name="Boore J.L."/>
        </authorList>
    </citation>
    <scope>NUCLEOTIDE SEQUENCE [LARGE SCALE GENOMIC DNA]</scope>
    <source>
        <strain evidence="13 14">cv. Gransden 2004</strain>
    </source>
</reference>
<dbReference type="Pfam" id="PF01694">
    <property type="entry name" value="Rhomboid"/>
    <property type="match status" value="1"/>
</dbReference>
<keyword evidence="8 10" id="KW-1133">Transmembrane helix</keyword>
<dbReference type="PANTHER" id="PTHR22936:SF69">
    <property type="entry name" value="RHOMBOID-LIKE PROTEIN"/>
    <property type="match status" value="1"/>
</dbReference>
<dbReference type="EC" id="3.4.21.105" evidence="10"/>
<feature type="domain" description="Peptidase S54 rhomboid" evidence="12">
    <location>
        <begin position="202"/>
        <end position="338"/>
    </location>
</feature>
<evidence type="ECO:0000256" key="3">
    <source>
        <dbReference type="ARBA" id="ARBA00009045"/>
    </source>
</evidence>
<feature type="transmembrane region" description="Helical" evidence="10">
    <location>
        <begin position="268"/>
        <end position="286"/>
    </location>
</feature>
<feature type="region of interest" description="Disordered" evidence="11">
    <location>
        <begin position="1"/>
        <end position="40"/>
    </location>
</feature>
<feature type="transmembrane region" description="Helical" evidence="10">
    <location>
        <begin position="244"/>
        <end position="262"/>
    </location>
</feature>
<dbReference type="InterPro" id="IPR002610">
    <property type="entry name" value="Peptidase_S54_rhomboid-like"/>
</dbReference>
<dbReference type="Gene3D" id="1.20.1540.10">
    <property type="entry name" value="Rhomboid-like"/>
    <property type="match status" value="1"/>
</dbReference>
<keyword evidence="5 10" id="KW-0812">Transmembrane</keyword>
<dbReference type="InterPro" id="IPR035952">
    <property type="entry name" value="Rhomboid-like_sf"/>
</dbReference>
<evidence type="ECO:0000313" key="14">
    <source>
        <dbReference type="Proteomes" id="UP000006727"/>
    </source>
</evidence>
<comment type="catalytic activity">
    <reaction evidence="1 10">
        <text>Cleaves type-1 transmembrane domains using a catalytic dyad composed of serine and histidine that are contributed by different transmembrane domains.</text>
        <dbReference type="EC" id="3.4.21.105"/>
    </reaction>
</comment>
<evidence type="ECO:0000256" key="1">
    <source>
        <dbReference type="ARBA" id="ARBA00000156"/>
    </source>
</evidence>
<keyword evidence="7 10" id="KW-0720">Serine protease</keyword>
<feature type="transmembrane region" description="Helical" evidence="10">
    <location>
        <begin position="321"/>
        <end position="339"/>
    </location>
</feature>
<dbReference type="Gramene" id="Pp3c5_3090V3.3">
    <property type="protein sequence ID" value="Pp3c5_3090V3.3"/>
    <property type="gene ID" value="Pp3c5_3090"/>
</dbReference>
<dbReference type="AlphaFoldDB" id="A0A7I4E260"/>
<name>A0A7I4E260_PHYPA</name>
<organism evidence="13 14">
    <name type="scientific">Physcomitrium patens</name>
    <name type="common">Spreading-leaved earth moss</name>
    <name type="synonym">Physcomitrella patens</name>
    <dbReference type="NCBI Taxonomy" id="3218"/>
    <lineage>
        <taxon>Eukaryota</taxon>
        <taxon>Viridiplantae</taxon>
        <taxon>Streptophyta</taxon>
        <taxon>Embryophyta</taxon>
        <taxon>Bryophyta</taxon>
        <taxon>Bryophytina</taxon>
        <taxon>Bryopsida</taxon>
        <taxon>Funariidae</taxon>
        <taxon>Funariales</taxon>
        <taxon>Funariaceae</taxon>
        <taxon>Physcomitrium</taxon>
    </lineage>
</organism>
<dbReference type="GO" id="GO:0004252">
    <property type="term" value="F:serine-type endopeptidase activity"/>
    <property type="evidence" value="ECO:0007669"/>
    <property type="project" value="InterPro"/>
</dbReference>
<dbReference type="GO" id="GO:0016020">
    <property type="term" value="C:membrane"/>
    <property type="evidence" value="ECO:0007669"/>
    <property type="project" value="UniProtKB-SubCell"/>
</dbReference>
<evidence type="ECO:0000256" key="8">
    <source>
        <dbReference type="ARBA" id="ARBA00022989"/>
    </source>
</evidence>
<reference evidence="13" key="3">
    <citation type="submission" date="2020-12" db="UniProtKB">
        <authorList>
            <consortium name="EnsemblPlants"/>
        </authorList>
    </citation>
    <scope>IDENTIFICATION</scope>
</reference>
<evidence type="ECO:0000256" key="9">
    <source>
        <dbReference type="ARBA" id="ARBA00023136"/>
    </source>
</evidence>
<keyword evidence="14" id="KW-1185">Reference proteome</keyword>
<dbReference type="EMBL" id="ABEU02000005">
    <property type="status" value="NOT_ANNOTATED_CDS"/>
    <property type="molecule type" value="Genomic_DNA"/>
</dbReference>
<evidence type="ECO:0000256" key="5">
    <source>
        <dbReference type="ARBA" id="ARBA00022692"/>
    </source>
</evidence>
<evidence type="ECO:0000259" key="12">
    <source>
        <dbReference type="Pfam" id="PF01694"/>
    </source>
</evidence>
<dbReference type="SUPFAM" id="SSF144091">
    <property type="entry name" value="Rhomboid-like"/>
    <property type="match status" value="1"/>
</dbReference>
<dbReference type="Proteomes" id="UP000006727">
    <property type="component" value="Chromosome 5"/>
</dbReference>
<dbReference type="PANTHER" id="PTHR22936">
    <property type="entry name" value="RHOMBOID-RELATED"/>
    <property type="match status" value="1"/>
</dbReference>
<keyword evidence="4 10" id="KW-0645">Protease</keyword>
<feature type="transmembrane region" description="Helical" evidence="10">
    <location>
        <begin position="298"/>
        <end position="315"/>
    </location>
</feature>
<evidence type="ECO:0000256" key="2">
    <source>
        <dbReference type="ARBA" id="ARBA00004141"/>
    </source>
</evidence>
<evidence type="ECO:0000256" key="7">
    <source>
        <dbReference type="ARBA" id="ARBA00022825"/>
    </source>
</evidence>
<comment type="subcellular location">
    <subcellularLocation>
        <location evidence="2 10">Membrane</location>
        <topology evidence="2 10">Multi-pass membrane protein</topology>
    </subcellularLocation>
</comment>
<comment type="similarity">
    <text evidence="3 10">Belongs to the peptidase S54 family.</text>
</comment>
<proteinExistence type="inferred from homology"/>
<keyword evidence="9 10" id="KW-0472">Membrane</keyword>
<evidence type="ECO:0000313" key="13">
    <source>
        <dbReference type="EnsemblPlants" id="Pp3c5_3090V3.3"/>
    </source>
</evidence>
<sequence>MADIVSPSLDSSRRQKSATLEEFPLPDSHRKRTQEAQRSRACSDVGFGEYRVAMVQQPLQGFDYVSPLRSLHMPARPCTYKSDAMVPVTTPKANPGHHHQTASSDLVSHIRQRYGQKREIERGQTSWLIPALALIHLIAFILVMSHNNCDRKGSNGGENVCIFNFVRRFPFQPLSENPLLGPSAISLLDFGALESELVGRAGEGWRMLTTLSLHAGIFHLVGNLAGLFYVGLQLEREFGFLKVMLIYYLAGFAGALASVLFMHGRVSVGASGATMGLIGARLAEVVMNWNVSKHRTRSIVSTSFFLVGTLVYGLLPLMDNFMHLGGFLTGSLLGNVLLIRPQAEWVNYEQCFPAVVYDVDDLPARSKHSRGQKVLWIVSLNILVAGYIAAAFALYTAFFPQGWMPEEGAAGAIIWHVFQQIYGNAMAIAILYVIILLYLATHELIA</sequence>
<feature type="transmembrane region" description="Helical" evidence="10">
    <location>
        <begin position="374"/>
        <end position="398"/>
    </location>
</feature>
<evidence type="ECO:0000256" key="11">
    <source>
        <dbReference type="SAM" id="MobiDB-lite"/>
    </source>
</evidence>